<feature type="domain" description="TECPR1-like DysF" evidence="8">
    <location>
        <begin position="463"/>
        <end position="621"/>
    </location>
</feature>
<feature type="region of interest" description="Disordered" evidence="6">
    <location>
        <begin position="281"/>
        <end position="305"/>
    </location>
</feature>
<dbReference type="GO" id="GO:0005778">
    <property type="term" value="C:peroxisomal membrane"/>
    <property type="evidence" value="ECO:0007669"/>
    <property type="project" value="UniProtKB-SubCell"/>
</dbReference>
<feature type="compositionally biased region" description="Pro residues" evidence="6">
    <location>
        <begin position="367"/>
        <end position="380"/>
    </location>
</feature>
<dbReference type="GeneID" id="14493775"/>
<dbReference type="PANTHER" id="PTHR31679">
    <property type="entry name" value="PEROXISOMAL MEMBRANE PROTEIN PEX30-RELATED"/>
    <property type="match status" value="1"/>
</dbReference>
<dbReference type="Proteomes" id="UP000002866">
    <property type="component" value="Chromosome 2"/>
</dbReference>
<evidence type="ECO:0000256" key="7">
    <source>
        <dbReference type="SAM" id="Phobius"/>
    </source>
</evidence>
<accession>I2GYR9</accession>
<feature type="compositionally biased region" description="Low complexity" evidence="6">
    <location>
        <begin position="442"/>
        <end position="453"/>
    </location>
</feature>
<dbReference type="KEGG" id="tbl:TBLA_0B04340"/>
<reference evidence="9 10" key="1">
    <citation type="journal article" date="2011" name="Proc. Natl. Acad. Sci. U.S.A.">
        <title>Evolutionary erosion of yeast sex chromosomes by mating-type switching accidents.</title>
        <authorList>
            <person name="Gordon J.L."/>
            <person name="Armisen D."/>
            <person name="Proux-Wera E."/>
            <person name="Oheigeartaigh S.S."/>
            <person name="Byrne K.P."/>
            <person name="Wolfe K.H."/>
        </authorList>
    </citation>
    <scope>NUCLEOTIDE SEQUENCE [LARGE SCALE GENOMIC DNA]</scope>
    <source>
        <strain evidence="10">ATCC 34711 / CBS 6284 / DSM 70876 / NBRC 10599 / NRRL Y-10934 / UCD 77-7</strain>
    </source>
</reference>
<gene>
    <name evidence="9" type="primary">TBLA0B04340</name>
    <name evidence="9" type="ORF">TBLA_0B04340</name>
</gene>
<feature type="compositionally biased region" description="Low complexity" evidence="6">
    <location>
        <begin position="390"/>
        <end position="400"/>
    </location>
</feature>
<evidence type="ECO:0000256" key="6">
    <source>
        <dbReference type="SAM" id="MobiDB-lite"/>
    </source>
</evidence>
<evidence type="ECO:0000256" key="4">
    <source>
        <dbReference type="ARBA" id="ARBA00023136"/>
    </source>
</evidence>
<dbReference type="EMBL" id="HE806317">
    <property type="protein sequence ID" value="CCH59271.1"/>
    <property type="molecule type" value="Genomic_DNA"/>
</dbReference>
<proteinExistence type="predicted"/>
<dbReference type="AlphaFoldDB" id="I2GYR9"/>
<evidence type="ECO:0000313" key="10">
    <source>
        <dbReference type="Proteomes" id="UP000002866"/>
    </source>
</evidence>
<sequence length="630" mass="71194">MAYNKQLEAKLEQKYIHNKVVTDPEISAALARIYPLLIIINTTLDNILWICNDHCLPFIYLLAIEICLTPLDHSRNIKNITSYSYRMWSILQTWFALMSLVFLSTSLCYYIVTVYNDLKKLEAPTSEDILIALNSMTEKLKVLKVETLRGYSINMNKLIVYFFIFIPIQIFLNNSVFSEKYLRLFALSFLFFHSSWVQTTIKIFWRLTITRYIYFAFYYLLNPFAFKCRWPSIKGLNIYISKISPNAIADLPFPESFEILSNIEEQIALLKTYPRIDTNNSISLPSNRNAETSSTKPIHSVPEISESNNLTLTTPDILHKSISNSASITRSIPPVPGTISKSLPRSLPPFPNSAPGPVPQTSCFTPRPTPPIPNSAPKPSVPVLNPAATSVSPLSKSSSRPVPPIPNSISSSTSPLTNADKPTSSASDLNPLTSDLITTPKETVSSTSEITTENNLLVESNDETISANNDNKSNSQSLLPSEPTNKDSSFCATDLQLPNSSLITPSNGCISVIDITIMENQRKWRALGWSGITLKYERANFTINLDDETSTKQLPELITNQNLQAIVSPLELQNTMNSIPDWKWLDNGWVTFDWDYMDTDWNYLGKVESLECFTRSRKWKRRIYSIKTKK</sequence>
<feature type="transmembrane region" description="Helical" evidence="7">
    <location>
        <begin position="94"/>
        <end position="112"/>
    </location>
</feature>
<dbReference type="HOGENOM" id="CLU_434238_0_0_1"/>
<dbReference type="InterPro" id="IPR052646">
    <property type="entry name" value="Peroxisomal_PEX28-32"/>
</dbReference>
<dbReference type="eggNOG" id="ENOG502QU0V">
    <property type="taxonomic scope" value="Eukaryota"/>
</dbReference>
<feature type="compositionally biased region" description="Polar residues" evidence="6">
    <location>
        <begin position="454"/>
        <end position="491"/>
    </location>
</feature>
<evidence type="ECO:0000256" key="1">
    <source>
        <dbReference type="ARBA" id="ARBA00004585"/>
    </source>
</evidence>
<keyword evidence="10" id="KW-1185">Reference proteome</keyword>
<dbReference type="GO" id="GO:0007031">
    <property type="term" value="P:peroxisome organization"/>
    <property type="evidence" value="ECO:0007669"/>
    <property type="project" value="UniProtKB-ARBA"/>
</dbReference>
<dbReference type="PANTHER" id="PTHR31679:SF3">
    <property type="entry name" value="PEROXISOMAL MEMBRANE PROTEIN PEX32"/>
    <property type="match status" value="1"/>
</dbReference>
<dbReference type="OrthoDB" id="5586090at2759"/>
<dbReference type="RefSeq" id="XP_004178790.1">
    <property type="nucleotide sequence ID" value="XM_004178742.1"/>
</dbReference>
<dbReference type="FunCoup" id="I2GYR9">
    <property type="interactions" value="42"/>
</dbReference>
<feature type="compositionally biased region" description="Polar residues" evidence="6">
    <location>
        <begin position="416"/>
        <end position="441"/>
    </location>
</feature>
<feature type="region of interest" description="Disordered" evidence="6">
    <location>
        <begin position="329"/>
        <end position="491"/>
    </location>
</feature>
<evidence type="ECO:0000256" key="3">
    <source>
        <dbReference type="ARBA" id="ARBA00022989"/>
    </source>
</evidence>
<feature type="domain" description="TECPR1-like DysF" evidence="8">
    <location>
        <begin position="22"/>
        <end position="217"/>
    </location>
</feature>
<feature type="compositionally biased region" description="Pro residues" evidence="6">
    <location>
        <begin position="346"/>
        <end position="358"/>
    </location>
</feature>
<comment type="subcellular location">
    <subcellularLocation>
        <location evidence="1">Peroxisome membrane</location>
        <topology evidence="1">Multi-pass membrane protein</topology>
    </subcellularLocation>
</comment>
<feature type="transmembrane region" description="Helical" evidence="7">
    <location>
        <begin position="158"/>
        <end position="174"/>
    </location>
</feature>
<dbReference type="InParanoid" id="I2GYR9"/>
<dbReference type="InterPro" id="IPR010482">
    <property type="entry name" value="TECPR1-like_DysF"/>
</dbReference>
<feature type="compositionally biased region" description="Polar residues" evidence="6">
    <location>
        <begin position="281"/>
        <end position="297"/>
    </location>
</feature>
<name>I2GYR9_HENB6</name>
<evidence type="ECO:0000256" key="5">
    <source>
        <dbReference type="ARBA" id="ARBA00023140"/>
    </source>
</evidence>
<dbReference type="STRING" id="1071380.I2GYR9"/>
<keyword evidence="4 7" id="KW-0472">Membrane</keyword>
<keyword evidence="3 7" id="KW-1133">Transmembrane helix</keyword>
<evidence type="ECO:0000259" key="8">
    <source>
        <dbReference type="Pfam" id="PF06398"/>
    </source>
</evidence>
<organism evidence="9 10">
    <name type="scientific">Henningerozyma blattae (strain ATCC 34711 / CBS 6284 / DSM 70876 / NBRC 10599 / NRRL Y-10934 / UCD 77-7)</name>
    <name type="common">Yeast</name>
    <name type="synonym">Tetrapisispora blattae</name>
    <dbReference type="NCBI Taxonomy" id="1071380"/>
    <lineage>
        <taxon>Eukaryota</taxon>
        <taxon>Fungi</taxon>
        <taxon>Dikarya</taxon>
        <taxon>Ascomycota</taxon>
        <taxon>Saccharomycotina</taxon>
        <taxon>Saccharomycetes</taxon>
        <taxon>Saccharomycetales</taxon>
        <taxon>Saccharomycetaceae</taxon>
        <taxon>Henningerozyma</taxon>
    </lineage>
</organism>
<keyword evidence="2 7" id="KW-0812">Transmembrane</keyword>
<evidence type="ECO:0000313" key="9">
    <source>
        <dbReference type="EMBL" id="CCH59271.1"/>
    </source>
</evidence>
<feature type="transmembrane region" description="Helical" evidence="7">
    <location>
        <begin position="203"/>
        <end position="221"/>
    </location>
</feature>
<keyword evidence="5" id="KW-0576">Peroxisome</keyword>
<protein>
    <recommendedName>
        <fullName evidence="8">TECPR1-like DysF domain-containing protein</fullName>
    </recommendedName>
</protein>
<dbReference type="Pfam" id="PF06398">
    <property type="entry name" value="Pex24p"/>
    <property type="match status" value="2"/>
</dbReference>
<evidence type="ECO:0000256" key="2">
    <source>
        <dbReference type="ARBA" id="ARBA00022692"/>
    </source>
</evidence>